<dbReference type="VEuPathDB" id="TrichDB:GO595_007143"/>
<dbReference type="Gene3D" id="1.20.58.60">
    <property type="match status" value="1"/>
</dbReference>
<evidence type="ECO:0000256" key="6">
    <source>
        <dbReference type="ARBA" id="ARBA00023054"/>
    </source>
</evidence>
<dbReference type="OrthoDB" id="10017054at2759"/>
<dbReference type="InterPro" id="IPR011992">
    <property type="entry name" value="EF-hand-dom_pair"/>
</dbReference>
<dbReference type="InterPro" id="IPR018247">
    <property type="entry name" value="EF_Hand_1_Ca_BS"/>
</dbReference>
<proteinExistence type="evidence at transcript level"/>
<evidence type="ECO:0000259" key="9">
    <source>
        <dbReference type="PROSITE" id="PS50222"/>
    </source>
</evidence>
<evidence type="ECO:0000256" key="7">
    <source>
        <dbReference type="SAM" id="Coils"/>
    </source>
</evidence>
<accession>B9W426</accession>
<evidence type="ECO:0000313" key="10">
    <source>
        <dbReference type="EMBL" id="CAQ86683.2"/>
    </source>
</evidence>
<dbReference type="EMBL" id="FM200072">
    <property type="protein sequence ID" value="CAQ86683.2"/>
    <property type="molecule type" value="mRNA"/>
</dbReference>
<keyword evidence="4" id="KW-0967">Endosome</keyword>
<feature type="coiled-coil region" evidence="7">
    <location>
        <begin position="672"/>
        <end position="724"/>
    </location>
</feature>
<dbReference type="CDD" id="cd00051">
    <property type="entry name" value="EFh"/>
    <property type="match status" value="1"/>
</dbReference>
<dbReference type="Pfam" id="PF00307">
    <property type="entry name" value="CH"/>
    <property type="match status" value="2"/>
</dbReference>
<keyword evidence="2" id="KW-0597">Phosphoprotein</keyword>
<dbReference type="SUPFAM" id="SSF46966">
    <property type="entry name" value="Spectrin repeat"/>
    <property type="match status" value="1"/>
</dbReference>
<dbReference type="InterPro" id="IPR002048">
    <property type="entry name" value="EF_hand_dom"/>
</dbReference>
<evidence type="ECO:0000259" key="8">
    <source>
        <dbReference type="PROSITE" id="PS50021"/>
    </source>
</evidence>
<evidence type="ECO:0000256" key="3">
    <source>
        <dbReference type="ARBA" id="ARBA00022737"/>
    </source>
</evidence>
<reference evidence="10" key="2">
    <citation type="journal article" date="2010" name="Mol. Biochem. Parasitol.">
        <title>Histomonas meleagridis possesses three alpha-actinins immunogenic to its hosts.</title>
        <authorList>
            <person name="Leberl M."/>
            <person name="Hess M."/>
            <person name="Bilic I."/>
        </authorList>
    </citation>
    <scope>NUCLEOTIDE SEQUENCE</scope>
</reference>
<feature type="coiled-coil region" evidence="7">
    <location>
        <begin position="237"/>
        <end position="275"/>
    </location>
</feature>
<dbReference type="InterPro" id="IPR036872">
    <property type="entry name" value="CH_dom_sf"/>
</dbReference>
<dbReference type="AlphaFoldDB" id="B9W426"/>
<dbReference type="FunFam" id="1.10.418.10:FF:000023">
    <property type="entry name" value="EH domain-binding protein 1 isoform X1"/>
    <property type="match status" value="1"/>
</dbReference>
<dbReference type="SUPFAM" id="SSF47473">
    <property type="entry name" value="EF-hand"/>
    <property type="match status" value="1"/>
</dbReference>
<reference evidence="10" key="1">
    <citation type="journal article" date="2009" name="Parasitology">
        <title>Identification and molecular characterization of numerous Histomonas meleagridis proteins using a cDNA library.</title>
        <authorList>
            <person name="Bilic I."/>
            <person name="Leberl M."/>
            <person name="Hess M."/>
        </authorList>
    </citation>
    <scope>NUCLEOTIDE SEQUENCE</scope>
</reference>
<name>B9W426_HISME</name>
<keyword evidence="3" id="KW-0677">Repeat</keyword>
<evidence type="ECO:0000256" key="5">
    <source>
        <dbReference type="ARBA" id="ARBA00022837"/>
    </source>
</evidence>
<dbReference type="GO" id="GO:0005768">
    <property type="term" value="C:endosome"/>
    <property type="evidence" value="ECO:0007669"/>
    <property type="project" value="UniProtKB-SubCell"/>
</dbReference>
<feature type="coiled-coil region" evidence="7">
    <location>
        <begin position="510"/>
        <end position="537"/>
    </location>
</feature>
<dbReference type="Gene3D" id="1.10.418.10">
    <property type="entry name" value="Calponin-like domain"/>
    <property type="match status" value="2"/>
</dbReference>
<gene>
    <name evidence="10" type="primary">TVAG_190450</name>
</gene>
<feature type="domain" description="Calponin-homology (CH)" evidence="8">
    <location>
        <begin position="10"/>
        <end position="116"/>
    </location>
</feature>
<evidence type="ECO:0000256" key="1">
    <source>
        <dbReference type="ARBA" id="ARBA00004177"/>
    </source>
</evidence>
<dbReference type="SUPFAM" id="SSF47576">
    <property type="entry name" value="Calponin-homology domain, CH-domain"/>
    <property type="match status" value="1"/>
</dbReference>
<dbReference type="SMART" id="SM00054">
    <property type="entry name" value="EFh"/>
    <property type="match status" value="1"/>
</dbReference>
<keyword evidence="5" id="KW-0106">Calcium</keyword>
<keyword evidence="6 7" id="KW-0175">Coiled coil</keyword>
<dbReference type="PROSITE" id="PS50222">
    <property type="entry name" value="EF_HAND_2"/>
    <property type="match status" value="1"/>
</dbReference>
<feature type="domain" description="EF-hand" evidence="9">
    <location>
        <begin position="780"/>
        <end position="815"/>
    </location>
</feature>
<dbReference type="VEuPathDB" id="TrichDB:GPJ56_002724"/>
<dbReference type="SMART" id="SM01184">
    <property type="entry name" value="efhand_Ca_insen"/>
    <property type="match status" value="1"/>
</dbReference>
<dbReference type="FunFam" id="1.10.238.10:FF:000178">
    <property type="entry name" value="Calmodulin-2 A"/>
    <property type="match status" value="1"/>
</dbReference>
<comment type="subcellular location">
    <subcellularLocation>
        <location evidence="1">Endosome</location>
    </subcellularLocation>
</comment>
<dbReference type="PANTHER" id="PTHR11915">
    <property type="entry name" value="SPECTRIN/FILAMIN RELATED CYTOSKELETAL PROTEIN"/>
    <property type="match status" value="1"/>
</dbReference>
<dbReference type="SMART" id="SM00033">
    <property type="entry name" value="CH"/>
    <property type="match status" value="2"/>
</dbReference>
<dbReference type="PROSITE" id="PS50021">
    <property type="entry name" value="CH"/>
    <property type="match status" value="2"/>
</dbReference>
<feature type="domain" description="Calponin-homology (CH)" evidence="8">
    <location>
        <begin position="125"/>
        <end position="229"/>
    </location>
</feature>
<dbReference type="GO" id="GO:0005509">
    <property type="term" value="F:calcium ion binding"/>
    <property type="evidence" value="ECO:0007669"/>
    <property type="project" value="InterPro"/>
</dbReference>
<protein>
    <submittedName>
        <fullName evidence="10">Putative alpha-actinin</fullName>
    </submittedName>
</protein>
<dbReference type="Gene3D" id="1.10.238.10">
    <property type="entry name" value="EF-hand"/>
    <property type="match status" value="2"/>
</dbReference>
<dbReference type="PROSITE" id="PS00018">
    <property type="entry name" value="EF_HAND_1"/>
    <property type="match status" value="1"/>
</dbReference>
<evidence type="ECO:0000256" key="2">
    <source>
        <dbReference type="ARBA" id="ARBA00022553"/>
    </source>
</evidence>
<sequence>MTILDKGWERTQIKVFSRWCAKHLRTRGIKFEDVTTEFEDGVKLIQLLEIIGKEPVKGKWHRECKNKYHKIENVNMAIQYIKDKGIKLTNIQADDIVDKNLKLTLGLTWSCINKFQIEDISVEEATARDALLIWCKKNTQGYDGVNITNFTTSWSSGLAFCALINHFRPELLDYNSLDKENHADNCKKAFEACEKLGITVFLDVEDLVDTTPDDKSVVTQVSEFFHFFASETKVLALAEKAKKIVGIQKQIDELKNNYAEQAKAFMDALNEAKNNLLADDYEQTVPSVKDKLVKVVKFGRDERPKLVELRGTAIRTWTQLVSNCNSHNRQIPTPPEGLEPETLTKALEETEQIQGNRSTELKEILHNLQKSKIDDFNEKCDAIANKCNEIREKSEQEDILNDLLEEAKGLSASELQAPYDELVQLQLNTRAKYTVYSIQSEIDQLVSLLTRLIDQKRARDIEKENKAKIDAYNEKAQVYVQESQDLKASLEIEGELEQRREHFINKIKEITEKREGVNSLNEDYHKLEQESLHLEIENTPQVISSMYAGVLAQATNSLNEIYNTMVQNYDAKAAEFIERIKPIETSAKELEGSLEDKKQKLEELLGQAQAIPPELEQLDAPFEELTQYKLNYKAKASPTDVRASADALVATINHLIQHNEGEIIETRNSSKISEYNEKANAILESAKALEASLDGLPESNEEKLTALFEKQKEVEAEKDKIEEILPLYEELEKDSLEIEVENSPSAISQFFGNTLSHIKTLIQEADKAIAAAKGLEISEEQLNEFRETFDHFDKDKSKTLEPYELNACLTSLGETSTEDECKEIIKKYTGGQEKLDFDNYVKYMLDRFSKAESADATKEAFRAIAQNSPIINDEQLARYFSPEDAEYLKSVMTPVEGGYDFQQWVDSIYQ</sequence>
<organism evidence="10">
    <name type="scientific">Histomonas meleagridis</name>
    <name type="common">Parasitic protozoan</name>
    <dbReference type="NCBI Taxonomy" id="135588"/>
    <lineage>
        <taxon>Eukaryota</taxon>
        <taxon>Metamonada</taxon>
        <taxon>Parabasalia</taxon>
        <taxon>Tritrichomonadida</taxon>
        <taxon>Dientamoebidae</taxon>
        <taxon>Histomonas</taxon>
    </lineage>
</organism>
<evidence type="ECO:0000256" key="4">
    <source>
        <dbReference type="ARBA" id="ARBA00022753"/>
    </source>
</evidence>
<dbReference type="InterPro" id="IPR001715">
    <property type="entry name" value="CH_dom"/>
</dbReference>